<dbReference type="InParanoid" id="E8R042"/>
<feature type="transmembrane region" description="Helical" evidence="7">
    <location>
        <begin position="662"/>
        <end position="682"/>
    </location>
</feature>
<evidence type="ECO:0000259" key="8">
    <source>
        <dbReference type="PROSITE" id="PS50156"/>
    </source>
</evidence>
<dbReference type="RefSeq" id="WP_013563449.1">
    <property type="nucleotide sequence ID" value="NC_014962.1"/>
</dbReference>
<dbReference type="Pfam" id="PF03176">
    <property type="entry name" value="MMPL"/>
    <property type="match status" value="2"/>
</dbReference>
<feature type="transmembrane region" description="Helical" evidence="7">
    <location>
        <begin position="302"/>
        <end position="320"/>
    </location>
</feature>
<feature type="transmembrane region" description="Helical" evidence="7">
    <location>
        <begin position="6"/>
        <end position="26"/>
    </location>
</feature>
<feature type="domain" description="SSD" evidence="8">
    <location>
        <begin position="660"/>
        <end position="786"/>
    </location>
</feature>
<dbReference type="Proteomes" id="UP000008631">
    <property type="component" value="Chromosome"/>
</dbReference>
<organism evidence="9 10">
    <name type="scientific">Isosphaera pallida (strain ATCC 43644 / DSM 9630 / IS1B)</name>
    <dbReference type="NCBI Taxonomy" id="575540"/>
    <lineage>
        <taxon>Bacteria</taxon>
        <taxon>Pseudomonadati</taxon>
        <taxon>Planctomycetota</taxon>
        <taxon>Planctomycetia</taxon>
        <taxon>Isosphaerales</taxon>
        <taxon>Isosphaeraceae</taxon>
        <taxon>Isosphaera</taxon>
    </lineage>
</organism>
<evidence type="ECO:0000256" key="5">
    <source>
        <dbReference type="ARBA" id="ARBA00023136"/>
    </source>
</evidence>
<keyword evidence="10" id="KW-1185">Reference proteome</keyword>
<evidence type="ECO:0000256" key="4">
    <source>
        <dbReference type="ARBA" id="ARBA00022989"/>
    </source>
</evidence>
<feature type="transmembrane region" description="Helical" evidence="7">
    <location>
        <begin position="637"/>
        <end position="655"/>
    </location>
</feature>
<evidence type="ECO:0000256" key="3">
    <source>
        <dbReference type="ARBA" id="ARBA00022692"/>
    </source>
</evidence>
<evidence type="ECO:0000256" key="2">
    <source>
        <dbReference type="ARBA" id="ARBA00022475"/>
    </source>
</evidence>
<dbReference type="SUPFAM" id="SSF82866">
    <property type="entry name" value="Multidrug efflux transporter AcrB transmembrane domain"/>
    <property type="match status" value="2"/>
</dbReference>
<dbReference type="HOGENOM" id="CLU_008861_3_0_0"/>
<keyword evidence="3 7" id="KW-0812">Transmembrane</keyword>
<reference evidence="9 10" key="2">
    <citation type="journal article" date="2011" name="Stand. Genomic Sci.">
        <title>Complete genome sequence of Isosphaera pallida type strain (IS1B).</title>
        <authorList>
            <consortium name="US DOE Joint Genome Institute (JGI-PGF)"/>
            <person name="Goker M."/>
            <person name="Cleland D."/>
            <person name="Saunders E."/>
            <person name="Lapidus A."/>
            <person name="Nolan M."/>
            <person name="Lucas S."/>
            <person name="Hammon N."/>
            <person name="Deshpande S."/>
            <person name="Cheng J.F."/>
            <person name="Tapia R."/>
            <person name="Han C."/>
            <person name="Goodwin L."/>
            <person name="Pitluck S."/>
            <person name="Liolios K."/>
            <person name="Pagani I."/>
            <person name="Ivanova N."/>
            <person name="Mavromatis K."/>
            <person name="Pati A."/>
            <person name="Chen A."/>
            <person name="Palaniappan K."/>
            <person name="Land M."/>
            <person name="Hauser L."/>
            <person name="Chang Y.J."/>
            <person name="Jeffries C.D."/>
            <person name="Detter J.C."/>
            <person name="Beck B."/>
            <person name="Woyke T."/>
            <person name="Bristow J."/>
            <person name="Eisen J.A."/>
            <person name="Markowitz V."/>
            <person name="Hugenholtz P."/>
            <person name="Kyrpides N.C."/>
            <person name="Klenk H.P."/>
        </authorList>
    </citation>
    <scope>NUCLEOTIDE SEQUENCE [LARGE SCALE GENOMIC DNA]</scope>
    <source>
        <strain evidence="10">ATCC 43644 / DSM 9630 / IS1B</strain>
    </source>
</reference>
<feature type="transmembrane region" description="Helical" evidence="7">
    <location>
        <begin position="764"/>
        <end position="788"/>
    </location>
</feature>
<dbReference type="Gene3D" id="1.20.1640.10">
    <property type="entry name" value="Multidrug efflux transporter AcrB transmembrane domain"/>
    <property type="match status" value="2"/>
</dbReference>
<feature type="transmembrane region" description="Helical" evidence="7">
    <location>
        <begin position="438"/>
        <end position="460"/>
    </location>
</feature>
<dbReference type="InterPro" id="IPR004869">
    <property type="entry name" value="MMPL_dom"/>
</dbReference>
<evidence type="ECO:0000256" key="1">
    <source>
        <dbReference type="ARBA" id="ARBA00004651"/>
    </source>
</evidence>
<dbReference type="PANTHER" id="PTHR33406:SF12">
    <property type="entry name" value="BLR2997 PROTEIN"/>
    <property type="match status" value="1"/>
</dbReference>
<accession>E8R042</accession>
<dbReference type="AlphaFoldDB" id="E8R042"/>
<evidence type="ECO:0000256" key="6">
    <source>
        <dbReference type="SAM" id="MobiDB-lite"/>
    </source>
</evidence>
<keyword evidence="5 7" id="KW-0472">Membrane</keyword>
<keyword evidence="4 7" id="KW-1133">Transmembrane helix</keyword>
<protein>
    <recommendedName>
        <fullName evidence="8">SSD domain-containing protein</fullName>
    </recommendedName>
</protein>
<feature type="transmembrane region" description="Helical" evidence="7">
    <location>
        <begin position="688"/>
        <end position="710"/>
    </location>
</feature>
<comment type="subcellular location">
    <subcellularLocation>
        <location evidence="1">Cell membrane</location>
        <topology evidence="1">Multi-pass membrane protein</topology>
    </subcellularLocation>
</comment>
<dbReference type="InterPro" id="IPR000731">
    <property type="entry name" value="SSD"/>
</dbReference>
<dbReference type="STRING" id="575540.Isop_0567"/>
<dbReference type="PROSITE" id="PS50156">
    <property type="entry name" value="SSD"/>
    <property type="match status" value="1"/>
</dbReference>
<feature type="region of interest" description="Disordered" evidence="6">
    <location>
        <begin position="837"/>
        <end position="857"/>
    </location>
</feature>
<evidence type="ECO:0000256" key="7">
    <source>
        <dbReference type="SAM" id="Phobius"/>
    </source>
</evidence>
<dbReference type="OrthoDB" id="5429313at2"/>
<feature type="transmembrane region" description="Helical" evidence="7">
    <location>
        <begin position="254"/>
        <end position="282"/>
    </location>
</feature>
<reference key="1">
    <citation type="submission" date="2010-11" db="EMBL/GenBank/DDBJ databases">
        <title>The complete sequence of chromosome of Isophaera pallida ATCC 43644.</title>
        <authorList>
            <consortium name="US DOE Joint Genome Institute (JGI-PGF)"/>
            <person name="Lucas S."/>
            <person name="Copeland A."/>
            <person name="Lapidus A."/>
            <person name="Bruce D."/>
            <person name="Goodwin L."/>
            <person name="Pitluck S."/>
            <person name="Kyrpides N."/>
            <person name="Mavromatis K."/>
            <person name="Pagani I."/>
            <person name="Ivanova N."/>
            <person name="Saunders E."/>
            <person name="Brettin T."/>
            <person name="Detter J.C."/>
            <person name="Han C."/>
            <person name="Tapia R."/>
            <person name="Land M."/>
            <person name="Hauser L."/>
            <person name="Markowitz V."/>
            <person name="Cheng J.-F."/>
            <person name="Hugenholtz P."/>
            <person name="Woyke T."/>
            <person name="Wu D."/>
            <person name="Eisen J.A."/>
        </authorList>
    </citation>
    <scope>NUCLEOTIDE SEQUENCE</scope>
    <source>
        <strain>ATCC 43644</strain>
    </source>
</reference>
<name>E8R042_ISOPI</name>
<dbReference type="InterPro" id="IPR050545">
    <property type="entry name" value="Mycobact_MmpL"/>
</dbReference>
<feature type="transmembrane region" description="Helical" evidence="7">
    <location>
        <begin position="371"/>
        <end position="395"/>
    </location>
</feature>
<keyword evidence="2" id="KW-1003">Cell membrane</keyword>
<dbReference type="eggNOG" id="COG1033">
    <property type="taxonomic scope" value="Bacteria"/>
</dbReference>
<dbReference type="PANTHER" id="PTHR33406">
    <property type="entry name" value="MEMBRANE PROTEIN MJ1562-RELATED"/>
    <property type="match status" value="1"/>
</dbReference>
<dbReference type="EMBL" id="CP002353">
    <property type="protein sequence ID" value="ADV61160.1"/>
    <property type="molecule type" value="Genomic_DNA"/>
</dbReference>
<feature type="transmembrane region" description="Helical" evidence="7">
    <location>
        <begin position="341"/>
        <end position="365"/>
    </location>
</feature>
<sequence>MSAWLIRLRFVTFPLVLLVTALLGWLGGTATYEQSISSLFAPNDPDIVAYEAAGRSFGSDNFAFVAYDDPMLLTPEGMARVAELAQAVGPDSIAGIQSVQSLDAMPQLWRIDDLLIQLASANPLARPLLTQALRLGVSAGGQAGARSLSIQAAVAAARTQEARDELRTRLVTNPLFRGTVISDDGRSTAVVVRLRPTTEFDMKATVRQLREAADSFAARHNLGRIAVVGPPVLLADAYTAIETDGRKLAKLGMVLLAGVMLVSVRSLWWIVVPLTVGWGVWWGVEAFLAWRGMKLSLSGGPLMAQVIVLTMPAASHLAILHRLAMQRGDQARPCAQRVLDVVGWPIFWCAISTALGYGVLLTSALVPVRQFGGVLMVCALTTAFLVTVCAPFAMLAPRGLRLQLPESPTRRLSRPAWASILLTESLNGLVKTAARRPAVVLSVLIVGCGPVLVGISRMQYEYNYINSFQPHARVVTDYGFVEGRLGGIGLYQLVVPLEEGITSENIARLSRLDEQLANLELDGLAMTTQVVSLATALDPDGRLGALKPDQTAAALDFKTELILASPQAELLASFWNPETRAARIMVRLIESQQAERKEWAFNRARQLAYEEFGPSCQLTGMSYLLTRTVRSVTSTQWTTLACSGLGVLLMLAVALRSGSLALLGALPTVLSVGLTIGAMGWLGIKVDIATALVASVALGMAVDQTFHSLIQYRRQRQRHGFTRALVAGFRLSGPGITLSSVAVSAGFLALWFSEFVPFSNFGFLISVAIVGGLVGNLVVLPAFLAATLGRRVRLARQRLGRLDDRDLDVAPHAAEAVLTLSNADGFARLEGIRRASHHHSHHARPAESPPVESRETS</sequence>
<dbReference type="KEGG" id="ipa:Isop_0567"/>
<feature type="transmembrane region" description="Helical" evidence="7">
    <location>
        <begin position="731"/>
        <end position="752"/>
    </location>
</feature>
<gene>
    <name evidence="9" type="ordered locus">Isop_0567</name>
</gene>
<evidence type="ECO:0000313" key="9">
    <source>
        <dbReference type="EMBL" id="ADV61160.1"/>
    </source>
</evidence>
<dbReference type="GO" id="GO:0005886">
    <property type="term" value="C:plasma membrane"/>
    <property type="evidence" value="ECO:0007669"/>
    <property type="project" value="UniProtKB-SubCell"/>
</dbReference>
<evidence type="ECO:0000313" key="10">
    <source>
        <dbReference type="Proteomes" id="UP000008631"/>
    </source>
</evidence>
<proteinExistence type="predicted"/>